<dbReference type="InterPro" id="IPR013785">
    <property type="entry name" value="Aldolase_TIM"/>
</dbReference>
<dbReference type="Pfam" id="PF04055">
    <property type="entry name" value="Radical_SAM"/>
    <property type="match status" value="1"/>
</dbReference>
<keyword evidence="3" id="KW-0949">S-adenosyl-L-methionine</keyword>
<dbReference type="InterPro" id="IPR006638">
    <property type="entry name" value="Elp3/MiaA/NifB-like_rSAM"/>
</dbReference>
<dbReference type="GO" id="GO:0006779">
    <property type="term" value="P:porphyrin-containing compound biosynthetic process"/>
    <property type="evidence" value="ECO:0007669"/>
    <property type="project" value="InterPro"/>
</dbReference>
<dbReference type="EMBL" id="LNQE01000982">
    <property type="protein sequence ID" value="KUG22170.1"/>
    <property type="molecule type" value="Genomic_DNA"/>
</dbReference>
<protein>
    <submittedName>
        <fullName evidence="9">Putative radical sam family enzyme, not coproporphyrinogen iii oxidase, oxygen-independent</fullName>
    </submittedName>
</protein>
<name>A0A0W8FMM0_9ZZZZ</name>
<dbReference type="PANTHER" id="PTHR13932:SF5">
    <property type="entry name" value="RADICAL S-ADENOSYL METHIONINE DOMAIN-CONTAINING PROTEIN 1, MITOCHONDRIAL"/>
    <property type="match status" value="1"/>
</dbReference>
<keyword evidence="4" id="KW-0479">Metal-binding</keyword>
<evidence type="ECO:0000256" key="2">
    <source>
        <dbReference type="ARBA" id="ARBA00022617"/>
    </source>
</evidence>
<dbReference type="InterPro" id="IPR034505">
    <property type="entry name" value="Coproporphyrinogen-III_oxidase"/>
</dbReference>
<dbReference type="AlphaFoldDB" id="A0A0W8FMM0"/>
<sequence length="380" mass="43075">MKVNYDIASQAGLYIHIPFCLSKCGYCSFYSIKSVNLIPKYIAALKKEIKYYRNVFSSFDTIYIGGGTPSLLTLKQLADIFTTINKYYEIDKNAEITLEANPGDVSLEYFQELLKSGINRLNIGVQSFDDKILKLLGRRHSGKEAIASIEAARQAGFNNLGIDLIYGVHGLGIKSWINTLQKAVSFKLEHLSCYQLSLSDKTPLYKKYSLNEWHLPDENTELKLFLTAAEELGNAGYTHYEVSNFARKDKYKSLHNQKYWRHVPYLGLGPSANSFLDDKRWWNKATVNTYLKDIACAKMPVEDSENLSSEQLQLEALFLGLRTKAGIDLKRYKTRYGVDLLKDKKTIIDALIKNKLIELNDGFLRPTRAGMAVADSLALI</sequence>
<dbReference type="GO" id="GO:0046872">
    <property type="term" value="F:metal ion binding"/>
    <property type="evidence" value="ECO:0007669"/>
    <property type="project" value="UniProtKB-KW"/>
</dbReference>
<proteinExistence type="inferred from homology"/>
<evidence type="ECO:0000256" key="6">
    <source>
        <dbReference type="ARBA" id="ARBA00023014"/>
    </source>
</evidence>
<dbReference type="PROSITE" id="PS51918">
    <property type="entry name" value="RADICAL_SAM"/>
    <property type="match status" value="1"/>
</dbReference>
<evidence type="ECO:0000259" key="8">
    <source>
        <dbReference type="PROSITE" id="PS51918"/>
    </source>
</evidence>
<evidence type="ECO:0000256" key="7">
    <source>
        <dbReference type="ARBA" id="ARBA00023186"/>
    </source>
</evidence>
<evidence type="ECO:0000256" key="1">
    <source>
        <dbReference type="ARBA" id="ARBA00006100"/>
    </source>
</evidence>
<keyword evidence="5" id="KW-0408">Iron</keyword>
<keyword evidence="2" id="KW-0349">Heme</keyword>
<keyword evidence="6" id="KW-0411">Iron-sulfur</keyword>
<dbReference type="SFLD" id="SFLDF00562">
    <property type="entry name" value="HemN-like__clustered_with_heat"/>
    <property type="match status" value="1"/>
</dbReference>
<evidence type="ECO:0000256" key="5">
    <source>
        <dbReference type="ARBA" id="ARBA00023004"/>
    </source>
</evidence>
<feature type="domain" description="Radical SAM core" evidence="8">
    <location>
        <begin position="5"/>
        <end position="235"/>
    </location>
</feature>
<dbReference type="SMART" id="SM00729">
    <property type="entry name" value="Elp3"/>
    <property type="match status" value="1"/>
</dbReference>
<dbReference type="InterPro" id="IPR010723">
    <property type="entry name" value="HemN_C"/>
</dbReference>
<accession>A0A0W8FMM0</accession>
<dbReference type="InterPro" id="IPR007197">
    <property type="entry name" value="rSAM"/>
</dbReference>
<dbReference type="GO" id="GO:0005737">
    <property type="term" value="C:cytoplasm"/>
    <property type="evidence" value="ECO:0007669"/>
    <property type="project" value="InterPro"/>
</dbReference>
<dbReference type="Pfam" id="PF06969">
    <property type="entry name" value="HemN_C"/>
    <property type="match status" value="1"/>
</dbReference>
<dbReference type="Gene3D" id="3.20.20.70">
    <property type="entry name" value="Aldolase class I"/>
    <property type="match status" value="1"/>
</dbReference>
<dbReference type="SUPFAM" id="SSF102114">
    <property type="entry name" value="Radical SAM enzymes"/>
    <property type="match status" value="1"/>
</dbReference>
<dbReference type="SFLD" id="SFLDS00029">
    <property type="entry name" value="Radical_SAM"/>
    <property type="match status" value="1"/>
</dbReference>
<dbReference type="SFLD" id="SFLDG01065">
    <property type="entry name" value="anaerobic_coproporphyrinogen-I"/>
    <property type="match status" value="1"/>
</dbReference>
<evidence type="ECO:0000313" key="9">
    <source>
        <dbReference type="EMBL" id="KUG22170.1"/>
    </source>
</evidence>
<dbReference type="NCBIfam" id="TIGR00539">
    <property type="entry name" value="hemN_rel"/>
    <property type="match status" value="1"/>
</dbReference>
<gene>
    <name evidence="9" type="ORF">ASZ90_008053</name>
</gene>
<comment type="caution">
    <text evidence="9">The sequence shown here is derived from an EMBL/GenBank/DDBJ whole genome shotgun (WGS) entry which is preliminary data.</text>
</comment>
<organism evidence="9">
    <name type="scientific">hydrocarbon metagenome</name>
    <dbReference type="NCBI Taxonomy" id="938273"/>
    <lineage>
        <taxon>unclassified sequences</taxon>
        <taxon>metagenomes</taxon>
        <taxon>ecological metagenomes</taxon>
    </lineage>
</organism>
<comment type="similarity">
    <text evidence="1">Belongs to the anaerobic coproporphyrinogen-III oxidase family. HemW subfamily.</text>
</comment>
<evidence type="ECO:0000256" key="3">
    <source>
        <dbReference type="ARBA" id="ARBA00022691"/>
    </source>
</evidence>
<keyword evidence="7" id="KW-0143">Chaperone</keyword>
<dbReference type="CDD" id="cd01335">
    <property type="entry name" value="Radical_SAM"/>
    <property type="match status" value="1"/>
</dbReference>
<dbReference type="InterPro" id="IPR004559">
    <property type="entry name" value="HemW-like"/>
</dbReference>
<evidence type="ECO:0000256" key="4">
    <source>
        <dbReference type="ARBA" id="ARBA00022723"/>
    </source>
</evidence>
<dbReference type="GO" id="GO:0051539">
    <property type="term" value="F:4 iron, 4 sulfur cluster binding"/>
    <property type="evidence" value="ECO:0007669"/>
    <property type="project" value="InterPro"/>
</dbReference>
<dbReference type="SFLD" id="SFLDF00288">
    <property type="entry name" value="HemN-like__clustered_with_nucl"/>
    <property type="match status" value="1"/>
</dbReference>
<dbReference type="InterPro" id="IPR058240">
    <property type="entry name" value="rSAM_sf"/>
</dbReference>
<dbReference type="GO" id="GO:0004109">
    <property type="term" value="F:coproporphyrinogen oxidase activity"/>
    <property type="evidence" value="ECO:0007669"/>
    <property type="project" value="InterPro"/>
</dbReference>
<reference evidence="9" key="1">
    <citation type="journal article" date="2015" name="Proc. Natl. Acad. Sci. U.S.A.">
        <title>Networks of energetic and metabolic interactions define dynamics in microbial communities.</title>
        <authorList>
            <person name="Embree M."/>
            <person name="Liu J.K."/>
            <person name="Al-Bassam M.M."/>
            <person name="Zengler K."/>
        </authorList>
    </citation>
    <scope>NUCLEOTIDE SEQUENCE</scope>
</reference>
<dbReference type="PANTHER" id="PTHR13932">
    <property type="entry name" value="COPROPORPHYRINIGEN III OXIDASE"/>
    <property type="match status" value="1"/>
</dbReference>